<evidence type="ECO:0000259" key="2">
    <source>
        <dbReference type="Pfam" id="PF04149"/>
    </source>
</evidence>
<dbReference type="Pfam" id="PF04149">
    <property type="entry name" value="DUF397"/>
    <property type="match status" value="1"/>
</dbReference>
<dbReference type="EMBL" id="BAAATZ010000009">
    <property type="protein sequence ID" value="GAA2725645.1"/>
    <property type="molecule type" value="Genomic_DNA"/>
</dbReference>
<comment type="caution">
    <text evidence="3">The sequence shown here is derived from an EMBL/GenBank/DDBJ whole genome shotgun (WGS) entry which is preliminary data.</text>
</comment>
<dbReference type="RefSeq" id="WP_344450593.1">
    <property type="nucleotide sequence ID" value="NZ_BAAATZ010000009.1"/>
</dbReference>
<evidence type="ECO:0000313" key="3">
    <source>
        <dbReference type="EMBL" id="GAA2725645.1"/>
    </source>
</evidence>
<feature type="domain" description="DUF397" evidence="2">
    <location>
        <begin position="9"/>
        <end position="62"/>
    </location>
</feature>
<keyword evidence="4" id="KW-1185">Reference proteome</keyword>
<accession>A0ABN3U6P3</accession>
<evidence type="ECO:0000256" key="1">
    <source>
        <dbReference type="SAM" id="MobiDB-lite"/>
    </source>
</evidence>
<gene>
    <name evidence="3" type="ORF">GCM10010439_26060</name>
</gene>
<sequence length="64" mass="6942">MSNTDFTTADWRKSTHSGGDSGQCVEIAALPAAIGIRDSKNTHRPALAVSPRAFDRFLQKIKTP</sequence>
<organism evidence="3 4">
    <name type="scientific">Actinocorallia aurantiaca</name>
    <dbReference type="NCBI Taxonomy" id="46204"/>
    <lineage>
        <taxon>Bacteria</taxon>
        <taxon>Bacillati</taxon>
        <taxon>Actinomycetota</taxon>
        <taxon>Actinomycetes</taxon>
        <taxon>Streptosporangiales</taxon>
        <taxon>Thermomonosporaceae</taxon>
        <taxon>Actinocorallia</taxon>
    </lineage>
</organism>
<evidence type="ECO:0000313" key="4">
    <source>
        <dbReference type="Proteomes" id="UP001501842"/>
    </source>
</evidence>
<proteinExistence type="predicted"/>
<name>A0ABN3U6P3_9ACTN</name>
<dbReference type="Proteomes" id="UP001501842">
    <property type="component" value="Unassembled WGS sequence"/>
</dbReference>
<reference evidence="3 4" key="1">
    <citation type="journal article" date="2019" name="Int. J. Syst. Evol. Microbiol.">
        <title>The Global Catalogue of Microorganisms (GCM) 10K type strain sequencing project: providing services to taxonomists for standard genome sequencing and annotation.</title>
        <authorList>
            <consortium name="The Broad Institute Genomics Platform"/>
            <consortium name="The Broad Institute Genome Sequencing Center for Infectious Disease"/>
            <person name="Wu L."/>
            <person name="Ma J."/>
        </authorList>
    </citation>
    <scope>NUCLEOTIDE SEQUENCE [LARGE SCALE GENOMIC DNA]</scope>
    <source>
        <strain evidence="3 4">JCM 8201</strain>
    </source>
</reference>
<feature type="region of interest" description="Disordered" evidence="1">
    <location>
        <begin position="1"/>
        <end position="22"/>
    </location>
</feature>
<dbReference type="InterPro" id="IPR007278">
    <property type="entry name" value="DUF397"/>
</dbReference>
<protein>
    <recommendedName>
        <fullName evidence="2">DUF397 domain-containing protein</fullName>
    </recommendedName>
</protein>